<proteinExistence type="predicted"/>
<comment type="caution">
    <text evidence="1">The sequence shown here is derived from an EMBL/GenBank/DDBJ whole genome shotgun (WGS) entry which is preliminary data.</text>
</comment>
<keyword evidence="2" id="KW-1185">Reference proteome</keyword>
<accession>A0A8J6AGH3</accession>
<dbReference type="Gene3D" id="3.40.20.10">
    <property type="entry name" value="Severin"/>
    <property type="match status" value="1"/>
</dbReference>
<dbReference type="AlphaFoldDB" id="A0A8J6AGH3"/>
<dbReference type="InterPro" id="IPR029006">
    <property type="entry name" value="ADF-H/Gelsolin-like_dom_sf"/>
</dbReference>
<dbReference type="SUPFAM" id="SSF55753">
    <property type="entry name" value="Actin depolymerizing proteins"/>
    <property type="match status" value="1"/>
</dbReference>
<sequence length="127" mass="14681">MVSFRKVEMWHPQVLCRQPVDPKQHGQFCVGNDYFVFHTCQDIDHVQCILYRCQGTNRYKTRTMEVPVHSLILNSSDIYLLCQHDMVQMMVSDISGKSKEMVLESHEPPRCGRGLPAPATRGFPRCL</sequence>
<protein>
    <submittedName>
        <fullName evidence="1">Villin-like protein</fullName>
    </submittedName>
</protein>
<reference evidence="1" key="1">
    <citation type="journal article" date="2021" name="Evol. Appl.">
        <title>The genome of the Pyrenean desman and the effects of bottlenecks and inbreeding on the genomic landscape of an endangered species.</title>
        <authorList>
            <person name="Escoda L."/>
            <person name="Castresana J."/>
        </authorList>
    </citation>
    <scope>NUCLEOTIDE SEQUENCE</scope>
    <source>
        <strain evidence="1">IBE-C5619</strain>
    </source>
</reference>
<dbReference type="EMBL" id="JAGFMF010011617">
    <property type="protein sequence ID" value="KAG8518971.1"/>
    <property type="molecule type" value="Genomic_DNA"/>
</dbReference>
<gene>
    <name evidence="1" type="ORF">J0S82_009891</name>
</gene>
<evidence type="ECO:0000313" key="1">
    <source>
        <dbReference type="EMBL" id="KAG8518971.1"/>
    </source>
</evidence>
<dbReference type="Proteomes" id="UP000700334">
    <property type="component" value="Unassembled WGS sequence"/>
</dbReference>
<evidence type="ECO:0000313" key="2">
    <source>
        <dbReference type="Proteomes" id="UP000700334"/>
    </source>
</evidence>
<name>A0A8J6AGH3_GALPY</name>
<organism evidence="1 2">
    <name type="scientific">Galemys pyrenaicus</name>
    <name type="common">Iberian desman</name>
    <name type="synonym">Pyrenean desman</name>
    <dbReference type="NCBI Taxonomy" id="202257"/>
    <lineage>
        <taxon>Eukaryota</taxon>
        <taxon>Metazoa</taxon>
        <taxon>Chordata</taxon>
        <taxon>Craniata</taxon>
        <taxon>Vertebrata</taxon>
        <taxon>Euteleostomi</taxon>
        <taxon>Mammalia</taxon>
        <taxon>Eutheria</taxon>
        <taxon>Laurasiatheria</taxon>
        <taxon>Eulipotyphla</taxon>
        <taxon>Talpidae</taxon>
        <taxon>Galemys</taxon>
    </lineage>
</organism>